<protein>
    <submittedName>
        <fullName evidence="1">Uncharacterized protein</fullName>
    </submittedName>
</protein>
<sequence>TPKITNKQTKKLPKMTGKDKRIFDTSPLFF</sequence>
<reference evidence="1" key="1">
    <citation type="submission" date="2018-05" db="EMBL/GenBank/DDBJ databases">
        <authorList>
            <person name="Lanie J.A."/>
            <person name="Ng W.-L."/>
            <person name="Kazmierczak K.M."/>
            <person name="Andrzejewski T.M."/>
            <person name="Davidsen T.M."/>
            <person name="Wayne K.J."/>
            <person name="Tettelin H."/>
            <person name="Glass J.I."/>
            <person name="Rusch D."/>
            <person name="Podicherti R."/>
            <person name="Tsui H.-C.T."/>
            <person name="Winkler M.E."/>
        </authorList>
    </citation>
    <scope>NUCLEOTIDE SEQUENCE</scope>
</reference>
<gene>
    <name evidence="1" type="ORF">METZ01_LOCUS430645</name>
</gene>
<accession>A0A382Y4R9</accession>
<evidence type="ECO:0000313" key="1">
    <source>
        <dbReference type="EMBL" id="SVD77791.1"/>
    </source>
</evidence>
<organism evidence="1">
    <name type="scientific">marine metagenome</name>
    <dbReference type="NCBI Taxonomy" id="408172"/>
    <lineage>
        <taxon>unclassified sequences</taxon>
        <taxon>metagenomes</taxon>
        <taxon>ecological metagenomes</taxon>
    </lineage>
</organism>
<dbReference type="AlphaFoldDB" id="A0A382Y4R9"/>
<dbReference type="EMBL" id="UINC01172627">
    <property type="protein sequence ID" value="SVD77791.1"/>
    <property type="molecule type" value="Genomic_DNA"/>
</dbReference>
<proteinExistence type="predicted"/>
<name>A0A382Y4R9_9ZZZZ</name>
<feature type="non-terminal residue" evidence="1">
    <location>
        <position position="1"/>
    </location>
</feature>